<dbReference type="SUPFAM" id="SSF56801">
    <property type="entry name" value="Acetyl-CoA synthetase-like"/>
    <property type="match status" value="1"/>
</dbReference>
<gene>
    <name evidence="3" type="ORF">GGR93_000814</name>
</gene>
<dbReference type="EMBL" id="JACIFU010000001">
    <property type="protein sequence ID" value="MBB4173053.1"/>
    <property type="molecule type" value="Genomic_DNA"/>
</dbReference>
<dbReference type="Gene3D" id="3.30.300.30">
    <property type="match status" value="1"/>
</dbReference>
<keyword evidence="4" id="KW-1185">Reference proteome</keyword>
<dbReference type="PANTHER" id="PTHR43767">
    <property type="entry name" value="LONG-CHAIN-FATTY-ACID--COA LIGASE"/>
    <property type="match status" value="1"/>
</dbReference>
<reference evidence="3 4" key="1">
    <citation type="submission" date="2020-08" db="EMBL/GenBank/DDBJ databases">
        <title>Genomic Encyclopedia of Type Strains, Phase IV (KMG-IV): sequencing the most valuable type-strain genomes for metagenomic binning, comparative biology and taxonomic classification.</title>
        <authorList>
            <person name="Goeker M."/>
        </authorList>
    </citation>
    <scope>NUCLEOTIDE SEQUENCE [LARGE SCALE GENOMIC DNA]</scope>
    <source>
        <strain evidence="3 4">DSM 101015</strain>
    </source>
</reference>
<dbReference type="InterPro" id="IPR042099">
    <property type="entry name" value="ANL_N_sf"/>
</dbReference>
<feature type="domain" description="AMP-binding enzyme C-terminal" evidence="2">
    <location>
        <begin position="310"/>
        <end position="382"/>
    </location>
</feature>
<dbReference type="PANTHER" id="PTHR43767:SF1">
    <property type="entry name" value="NONRIBOSOMAL PEPTIDE SYNTHASE PES1 (EUROFUNG)-RELATED"/>
    <property type="match status" value="1"/>
</dbReference>
<name>A0A7W6M5W0_9RHOB</name>
<dbReference type="InterPro" id="IPR045851">
    <property type="entry name" value="AMP-bd_C_sf"/>
</dbReference>
<dbReference type="Pfam" id="PF00501">
    <property type="entry name" value="AMP-binding"/>
    <property type="match status" value="1"/>
</dbReference>
<dbReference type="EC" id="6.2.1.3" evidence="3"/>
<dbReference type="InterPro" id="IPR050237">
    <property type="entry name" value="ATP-dep_AMP-bd_enzyme"/>
</dbReference>
<evidence type="ECO:0000313" key="4">
    <source>
        <dbReference type="Proteomes" id="UP000565745"/>
    </source>
</evidence>
<dbReference type="Pfam" id="PF13193">
    <property type="entry name" value="AMP-binding_C"/>
    <property type="match status" value="1"/>
</dbReference>
<dbReference type="InterPro" id="IPR025110">
    <property type="entry name" value="AMP-bd_C"/>
</dbReference>
<dbReference type="OrthoDB" id="9803968at2"/>
<evidence type="ECO:0000313" key="3">
    <source>
        <dbReference type="EMBL" id="MBB4173053.1"/>
    </source>
</evidence>
<dbReference type="AlphaFoldDB" id="A0A7W6M5W0"/>
<organism evidence="3 4">
    <name type="scientific">Sulfitobacter noctilucicola</name>
    <dbReference type="NCBI Taxonomy" id="1342301"/>
    <lineage>
        <taxon>Bacteria</taxon>
        <taxon>Pseudomonadati</taxon>
        <taxon>Pseudomonadota</taxon>
        <taxon>Alphaproteobacteria</taxon>
        <taxon>Rhodobacterales</taxon>
        <taxon>Roseobacteraceae</taxon>
        <taxon>Sulfitobacter</taxon>
    </lineage>
</organism>
<evidence type="ECO:0000259" key="2">
    <source>
        <dbReference type="Pfam" id="PF13193"/>
    </source>
</evidence>
<feature type="domain" description="AMP-dependent synthetase/ligase" evidence="1">
    <location>
        <begin position="62"/>
        <end position="258"/>
    </location>
</feature>
<accession>A0A7W6M5W0</accession>
<sequence>MLFTGGLEVERGDSGLAGFQDIKSDPVTGMLAHLGTAIQSNAPFCVHSGGLPQLEMIEAGQFVTLTGGTSGRPKALRRSQASWIASFEQNAALFEYSTSDSIAVLGSLSHSLALYGVLEALHLGMDAHVLAGLSASDQMRQIDGAGISVLYATPTQLRLLSLSAQPTLSNVRLILCGGGMLDAATEASIRTLCPNAALRVFYGAAETSFITLSDAQTPQGAVGKAYPGVTLRVTDEQGRDSTGTGEVWVQSPYLFDGYAHGESTDTSWRGGFLSVGEFGTLDEYGTLWLKGRKGRMVTVADQTVFLEELESFIATEIPGRMTVVLAEPDRMRGQRLVAVVMGGEDAEIQKKIRTACTKTFGPMIAPKTVLFHPALPLLASGKPDLSALERWIATR</sequence>
<dbReference type="PROSITE" id="PS00455">
    <property type="entry name" value="AMP_BINDING"/>
    <property type="match status" value="1"/>
</dbReference>
<dbReference type="Gene3D" id="3.40.50.12780">
    <property type="entry name" value="N-terminal domain of ligase-like"/>
    <property type="match status" value="1"/>
</dbReference>
<evidence type="ECO:0000259" key="1">
    <source>
        <dbReference type="Pfam" id="PF00501"/>
    </source>
</evidence>
<dbReference type="GO" id="GO:0004467">
    <property type="term" value="F:long-chain fatty acid-CoA ligase activity"/>
    <property type="evidence" value="ECO:0007669"/>
    <property type="project" value="UniProtKB-EC"/>
</dbReference>
<keyword evidence="3" id="KW-0436">Ligase</keyword>
<protein>
    <submittedName>
        <fullName evidence="3">Long-chain acyl-CoA synthetase</fullName>
        <ecNumber evidence="3">6.2.1.3</ecNumber>
    </submittedName>
</protein>
<proteinExistence type="predicted"/>
<dbReference type="Proteomes" id="UP000565745">
    <property type="component" value="Unassembled WGS sequence"/>
</dbReference>
<dbReference type="InterPro" id="IPR000873">
    <property type="entry name" value="AMP-dep_synth/lig_dom"/>
</dbReference>
<dbReference type="InterPro" id="IPR020845">
    <property type="entry name" value="AMP-binding_CS"/>
</dbReference>
<comment type="caution">
    <text evidence="3">The sequence shown here is derived from an EMBL/GenBank/DDBJ whole genome shotgun (WGS) entry which is preliminary data.</text>
</comment>
<dbReference type="RefSeq" id="WP_025054869.1">
    <property type="nucleotide sequence ID" value="NZ_JASD01000008.1"/>
</dbReference>